<accession>A0A1B2DQS6</accession>
<evidence type="ECO:0000259" key="1">
    <source>
        <dbReference type="Pfam" id="PF05368"/>
    </source>
</evidence>
<protein>
    <submittedName>
        <fullName evidence="2">NAD(P)-dependent oxidoreductase</fullName>
    </submittedName>
</protein>
<sequence length="283" mass="30253">MKLMVTGATGQLGSLIVESLLQLVPANSLAVSVRSPKKAEAWSALGVDVRYGDFDKPESLVSAFDGIDRLLIVSTADIANRVQQHNTAIKAAQQAGVGFLVYTSSTNAAESKFIVALDHGKTEEAIVNAGIPYSILRNNWYLENESDMIKAAANGAPWVTSAGNGKVGWAGCRDYAEAAARVLSGEGHEHTIYELSGTPLQQEELAAIVAEVIQNDVNVQQVDDETYGNVMNAAGVPEPVIPFLVAIQSGIREGLLEMKSDDLPKLLGRSMTPLHEVIRKLIS</sequence>
<dbReference type="Gene3D" id="3.40.50.720">
    <property type="entry name" value="NAD(P)-binding Rossmann-like Domain"/>
    <property type="match status" value="1"/>
</dbReference>
<proteinExistence type="predicted"/>
<dbReference type="EMBL" id="CP016808">
    <property type="protein sequence ID" value="ANY70058.1"/>
    <property type="molecule type" value="Genomic_DNA"/>
</dbReference>
<dbReference type="InterPro" id="IPR036291">
    <property type="entry name" value="NAD(P)-bd_dom_sf"/>
</dbReference>
<dbReference type="Gene3D" id="3.90.25.10">
    <property type="entry name" value="UDP-galactose 4-epimerase, domain 1"/>
    <property type="match status" value="1"/>
</dbReference>
<reference evidence="2" key="1">
    <citation type="submission" date="2016-08" db="EMBL/GenBank/DDBJ databases">
        <title>Complete Genome Seqeunce of Paenibacillus sp. BIHB 4019 from tea rhizoplane.</title>
        <authorList>
            <person name="Thakur R."/>
            <person name="Swarnkar M.K."/>
            <person name="Gulati A."/>
        </authorList>
    </citation>
    <scope>NUCLEOTIDE SEQUENCE [LARGE SCALE GENOMIC DNA]</scope>
    <source>
        <strain evidence="2">BIHB4019</strain>
    </source>
</reference>
<evidence type="ECO:0000313" key="2">
    <source>
        <dbReference type="EMBL" id="ANY70058.1"/>
    </source>
</evidence>
<organism evidence="2">
    <name type="scientific">Paenibacillus sp. BIHB 4019</name>
    <dbReference type="NCBI Taxonomy" id="1870819"/>
    <lineage>
        <taxon>Bacteria</taxon>
        <taxon>Bacillati</taxon>
        <taxon>Bacillota</taxon>
        <taxon>Bacilli</taxon>
        <taxon>Bacillales</taxon>
        <taxon>Paenibacillaceae</taxon>
        <taxon>Paenibacillus</taxon>
    </lineage>
</organism>
<feature type="domain" description="NmrA-like" evidence="1">
    <location>
        <begin position="2"/>
        <end position="241"/>
    </location>
</feature>
<dbReference type="CDD" id="cd05269">
    <property type="entry name" value="TMR_SDR_a"/>
    <property type="match status" value="1"/>
</dbReference>
<dbReference type="SUPFAM" id="SSF51735">
    <property type="entry name" value="NAD(P)-binding Rossmann-fold domains"/>
    <property type="match status" value="1"/>
</dbReference>
<dbReference type="PANTHER" id="PTHR47129:SF1">
    <property type="entry name" value="NMRA-LIKE DOMAIN-CONTAINING PROTEIN"/>
    <property type="match status" value="1"/>
</dbReference>
<dbReference type="InterPro" id="IPR052718">
    <property type="entry name" value="NmrA-type_oxidoreductase"/>
</dbReference>
<dbReference type="RefSeq" id="WP_099521004.1">
    <property type="nucleotide sequence ID" value="NZ_CP016808.1"/>
</dbReference>
<name>A0A1B2DQS6_9BACL</name>
<dbReference type="Pfam" id="PF05368">
    <property type="entry name" value="NmrA"/>
    <property type="match status" value="1"/>
</dbReference>
<gene>
    <name evidence="2" type="ORF">BBD42_28840</name>
</gene>
<dbReference type="AlphaFoldDB" id="A0A1B2DQS6"/>
<dbReference type="PANTHER" id="PTHR47129">
    <property type="entry name" value="QUINONE OXIDOREDUCTASE 2"/>
    <property type="match status" value="1"/>
</dbReference>
<dbReference type="InterPro" id="IPR008030">
    <property type="entry name" value="NmrA-like"/>
</dbReference>